<sequence length="532" mass="55707">MDSGNRTHGSAHQQLDSHQGHGQHRAALEPPSPSALSSTSSSSGARVRPSNSSTSKASSVPGAIQPRPTTATTMIGPTSSFYDPDEAQQQQQTADARAQEYHYWAQHQHHMVQPNHPMQTLHQPHPRMHTSHSALTSALGDSGTDPYDYNEYTTAATVFPDHHGASGLAAVASNAYNPAQSQPQGRRVPAVANITQSSIAQNFHHPHSQPVRQQTHQVGDRSYPYYSDTLTANPHATYTRSQDGSVADMSGSLSSNSGNGMPGSNYSQGASSTYSPSSTATNSPFTHAQSVSPAHGLPSHTSQGHVQQTRSQYSQGQQARQGGQQGVGISSVSNANVPTFPQQQYTNTTVPSQRSPGASGSGGTLGTGAGAGATASGGSAKRRATGGGQAAASGERVSGNYGASSRKRQRGKETDSDSDDEGFAMFPPGSWSMASEIRVGLAGVGVESSGGSQSPSSRLIADRVLLYCFSLASTRLSTSGNPFTLELSTYDCPIPIDVRCFDVPPMQTHTVCAIPNLVIRLPLACDVPAWSS</sequence>
<protein>
    <submittedName>
        <fullName evidence="2">Uncharacterized protein</fullName>
    </submittedName>
</protein>
<feature type="region of interest" description="Disordered" evidence="1">
    <location>
        <begin position="204"/>
        <end position="428"/>
    </location>
</feature>
<gene>
    <name evidence="2" type="ORF">BDN71DRAFT_1505337</name>
</gene>
<feature type="compositionally biased region" description="Polar residues" evidence="1">
    <location>
        <begin position="228"/>
        <end position="244"/>
    </location>
</feature>
<comment type="caution">
    <text evidence="2">The sequence shown here is derived from an EMBL/GenBank/DDBJ whole genome shotgun (WGS) entry which is preliminary data.</text>
</comment>
<feature type="compositionally biased region" description="Polar residues" evidence="1">
    <location>
        <begin position="67"/>
        <end position="81"/>
    </location>
</feature>
<evidence type="ECO:0000256" key="1">
    <source>
        <dbReference type="SAM" id="MobiDB-lite"/>
    </source>
</evidence>
<dbReference type="EMBL" id="MU154548">
    <property type="protein sequence ID" value="KAF9496878.1"/>
    <property type="molecule type" value="Genomic_DNA"/>
</dbReference>
<evidence type="ECO:0000313" key="2">
    <source>
        <dbReference type="EMBL" id="KAF9496878.1"/>
    </source>
</evidence>
<feature type="compositionally biased region" description="Low complexity" evidence="1">
    <location>
        <begin position="87"/>
        <end position="96"/>
    </location>
</feature>
<feature type="compositionally biased region" description="Polar residues" evidence="1">
    <location>
        <begin position="1"/>
        <end position="17"/>
    </location>
</feature>
<name>A0A9P5ZYZ6_PLEER</name>
<feature type="compositionally biased region" description="Low complexity" evidence="1">
    <location>
        <begin position="250"/>
        <end position="284"/>
    </location>
</feature>
<dbReference type="OrthoDB" id="3031815at2759"/>
<feature type="compositionally biased region" description="Low complexity" evidence="1">
    <location>
        <begin position="307"/>
        <end position="333"/>
    </location>
</feature>
<feature type="compositionally biased region" description="Gly residues" evidence="1">
    <location>
        <begin position="359"/>
        <end position="371"/>
    </location>
</feature>
<dbReference type="AlphaFoldDB" id="A0A9P5ZYZ6"/>
<organism evidence="2 3">
    <name type="scientific">Pleurotus eryngii</name>
    <name type="common">Boletus of the steppes</name>
    <dbReference type="NCBI Taxonomy" id="5323"/>
    <lineage>
        <taxon>Eukaryota</taxon>
        <taxon>Fungi</taxon>
        <taxon>Dikarya</taxon>
        <taxon>Basidiomycota</taxon>
        <taxon>Agaricomycotina</taxon>
        <taxon>Agaricomycetes</taxon>
        <taxon>Agaricomycetidae</taxon>
        <taxon>Agaricales</taxon>
        <taxon>Pleurotineae</taxon>
        <taxon>Pleurotaceae</taxon>
        <taxon>Pleurotus</taxon>
    </lineage>
</organism>
<feature type="region of interest" description="Disordered" evidence="1">
    <location>
        <begin position="1"/>
        <end position="97"/>
    </location>
</feature>
<feature type="compositionally biased region" description="Polar residues" evidence="1">
    <location>
        <begin position="334"/>
        <end position="356"/>
    </location>
</feature>
<dbReference type="Proteomes" id="UP000807025">
    <property type="component" value="Unassembled WGS sequence"/>
</dbReference>
<accession>A0A9P5ZYZ6</accession>
<proteinExistence type="predicted"/>
<reference evidence="2" key="1">
    <citation type="submission" date="2020-11" db="EMBL/GenBank/DDBJ databases">
        <authorList>
            <consortium name="DOE Joint Genome Institute"/>
            <person name="Ahrendt S."/>
            <person name="Riley R."/>
            <person name="Andreopoulos W."/>
            <person name="Labutti K."/>
            <person name="Pangilinan J."/>
            <person name="Ruiz-Duenas F.J."/>
            <person name="Barrasa J.M."/>
            <person name="Sanchez-Garcia M."/>
            <person name="Camarero S."/>
            <person name="Miyauchi S."/>
            <person name="Serrano A."/>
            <person name="Linde D."/>
            <person name="Babiker R."/>
            <person name="Drula E."/>
            <person name="Ayuso-Fernandez I."/>
            <person name="Pacheco R."/>
            <person name="Padilla G."/>
            <person name="Ferreira P."/>
            <person name="Barriuso J."/>
            <person name="Kellner H."/>
            <person name="Castanera R."/>
            <person name="Alfaro M."/>
            <person name="Ramirez L."/>
            <person name="Pisabarro A.G."/>
            <person name="Kuo A."/>
            <person name="Tritt A."/>
            <person name="Lipzen A."/>
            <person name="He G."/>
            <person name="Yan M."/>
            <person name="Ng V."/>
            <person name="Cullen D."/>
            <person name="Martin F."/>
            <person name="Rosso M.-N."/>
            <person name="Henrissat B."/>
            <person name="Hibbett D."/>
            <person name="Martinez A.T."/>
            <person name="Grigoriev I.V."/>
        </authorList>
    </citation>
    <scope>NUCLEOTIDE SEQUENCE</scope>
    <source>
        <strain evidence="2">ATCC 90797</strain>
    </source>
</reference>
<keyword evidence="3" id="KW-1185">Reference proteome</keyword>
<feature type="compositionally biased region" description="Low complexity" evidence="1">
    <location>
        <begin position="34"/>
        <end position="53"/>
    </location>
</feature>
<evidence type="ECO:0000313" key="3">
    <source>
        <dbReference type="Proteomes" id="UP000807025"/>
    </source>
</evidence>